<dbReference type="PROSITE" id="PS00671">
    <property type="entry name" value="D_2_HYDROXYACID_DH_3"/>
    <property type="match status" value="1"/>
</dbReference>
<protein>
    <recommendedName>
        <fullName evidence="3">D-isomer specific 2-hydroxyacid dehydrogenase NAD-binding domain-containing protein</fullName>
    </recommendedName>
</protein>
<proteinExistence type="predicted"/>
<dbReference type="STRING" id="1127673.GLIP_2427"/>
<dbReference type="CDD" id="cd05300">
    <property type="entry name" value="2-Hacid_dh_1"/>
    <property type="match status" value="1"/>
</dbReference>
<evidence type="ECO:0000313" key="4">
    <source>
        <dbReference type="EMBL" id="GAC15053.1"/>
    </source>
</evidence>
<dbReference type="SUPFAM" id="SSF51735">
    <property type="entry name" value="NAD(P)-binding Rossmann-fold domains"/>
    <property type="match status" value="1"/>
</dbReference>
<dbReference type="GO" id="GO:0016616">
    <property type="term" value="F:oxidoreductase activity, acting on the CH-OH group of donors, NAD or NADP as acceptor"/>
    <property type="evidence" value="ECO:0007669"/>
    <property type="project" value="UniProtKB-ARBA"/>
</dbReference>
<evidence type="ECO:0000259" key="3">
    <source>
        <dbReference type="Pfam" id="PF02826"/>
    </source>
</evidence>
<keyword evidence="2" id="KW-0520">NAD</keyword>
<accession>K6YEI8</accession>
<dbReference type="InterPro" id="IPR029753">
    <property type="entry name" value="D-isomer_DH_CS"/>
</dbReference>
<dbReference type="InterPro" id="IPR006140">
    <property type="entry name" value="D-isomer_DH_NAD-bd"/>
</dbReference>
<dbReference type="eggNOG" id="COG0111">
    <property type="taxonomic scope" value="Bacteria"/>
</dbReference>
<dbReference type="PANTHER" id="PTHR43333">
    <property type="entry name" value="2-HACID_DH_C DOMAIN-CONTAINING PROTEIN"/>
    <property type="match status" value="1"/>
</dbReference>
<dbReference type="Pfam" id="PF02826">
    <property type="entry name" value="2-Hacid_dh_C"/>
    <property type="match status" value="1"/>
</dbReference>
<dbReference type="OrthoDB" id="9787219at2"/>
<comment type="caution">
    <text evidence="4">The sequence shown here is derived from an EMBL/GenBank/DDBJ whole genome shotgun (WGS) entry which is preliminary data.</text>
</comment>
<reference evidence="4 5" key="1">
    <citation type="journal article" date="2017" name="Antonie Van Leeuwenhoek">
        <title>Rhizobium rhizosphaerae sp. nov., a novel species isolated from rice rhizosphere.</title>
        <authorList>
            <person name="Zhao J.J."/>
            <person name="Zhang J."/>
            <person name="Zhang R.J."/>
            <person name="Zhang C.W."/>
            <person name="Yin H.Q."/>
            <person name="Zhang X.X."/>
        </authorList>
    </citation>
    <scope>NUCLEOTIDE SEQUENCE [LARGE SCALE GENOMIC DNA]</scope>
    <source>
        <strain evidence="4 5">E3</strain>
    </source>
</reference>
<organism evidence="4 5">
    <name type="scientific">Aliiglaciecola lipolytica E3</name>
    <dbReference type="NCBI Taxonomy" id="1127673"/>
    <lineage>
        <taxon>Bacteria</taxon>
        <taxon>Pseudomonadati</taxon>
        <taxon>Pseudomonadota</taxon>
        <taxon>Gammaproteobacteria</taxon>
        <taxon>Alteromonadales</taxon>
        <taxon>Alteromonadaceae</taxon>
        <taxon>Aliiglaciecola</taxon>
    </lineage>
</organism>
<dbReference type="Gene3D" id="3.40.50.720">
    <property type="entry name" value="NAD(P)-binding Rossmann-like Domain"/>
    <property type="match status" value="2"/>
</dbReference>
<dbReference type="InterPro" id="IPR036291">
    <property type="entry name" value="NAD(P)-bd_dom_sf"/>
</dbReference>
<feature type="domain" description="D-isomer specific 2-hydroxyacid dehydrogenase NAD-binding" evidence="3">
    <location>
        <begin position="103"/>
        <end position="276"/>
    </location>
</feature>
<dbReference type="GO" id="GO:0051287">
    <property type="term" value="F:NAD binding"/>
    <property type="evidence" value="ECO:0007669"/>
    <property type="project" value="InterPro"/>
</dbReference>
<name>K6YEI8_9ALTE</name>
<dbReference type="Proteomes" id="UP000006334">
    <property type="component" value="Unassembled WGS sequence"/>
</dbReference>
<gene>
    <name evidence="4" type="ORF">GLIP_2427</name>
</gene>
<evidence type="ECO:0000313" key="5">
    <source>
        <dbReference type="Proteomes" id="UP000006334"/>
    </source>
</evidence>
<keyword evidence="1" id="KW-0560">Oxidoreductase</keyword>
<dbReference type="RefSeq" id="WP_008844858.1">
    <property type="nucleotide sequence ID" value="NZ_BAEN01000046.1"/>
</dbReference>
<sequence length="311" mass="35882">MTNLLIASKDADAYSTLIEQANLPDLNIWKYPQPYLSSGHEQNIDIIFGDPNLCVEALEICPNVKWVQSTWAGIKPLLSRSRQDFILTGVKDVFGPQMREYVFAYLLYFSRQIQNFQNLQKKTTWTQLEPTSLNHKTMGILGLGSIGSEVAKTAKHFGMKVIGIAQNQRNETFIDEFYRFEQYQTFARKLDYLVVLLPHTENTERIIDKQFLAFLKPDCILINAGRGQVIDEQDLADALKHNQLKAAVLDVFQQEPLPESHPFWKLDNLFITQHTAAISQPSEICKIFLRNFSRFQQGKDLQYRIDWAKGY</sequence>
<dbReference type="EMBL" id="BAEN01000046">
    <property type="protein sequence ID" value="GAC15053.1"/>
    <property type="molecule type" value="Genomic_DNA"/>
</dbReference>
<evidence type="ECO:0000256" key="1">
    <source>
        <dbReference type="ARBA" id="ARBA00023002"/>
    </source>
</evidence>
<keyword evidence="5" id="KW-1185">Reference proteome</keyword>
<dbReference type="PANTHER" id="PTHR43333:SF1">
    <property type="entry name" value="D-ISOMER SPECIFIC 2-HYDROXYACID DEHYDROGENASE NAD-BINDING DOMAIN-CONTAINING PROTEIN"/>
    <property type="match status" value="1"/>
</dbReference>
<dbReference type="AlphaFoldDB" id="K6YEI8"/>
<evidence type="ECO:0000256" key="2">
    <source>
        <dbReference type="ARBA" id="ARBA00023027"/>
    </source>
</evidence>